<dbReference type="STRING" id="200361.A0A453C3A4"/>
<dbReference type="RefSeq" id="XP_020188347.1">
    <property type="nucleotide sequence ID" value="XM_020332758.4"/>
</dbReference>
<protein>
    <submittedName>
        <fullName evidence="3">Uncharacterized protein</fullName>
    </submittedName>
</protein>
<dbReference type="OMA" id="NCAVSTD"/>
<dbReference type="KEGG" id="ats:109774036"/>
<sequence>MAIAVSSLTSGSLAPYSPEVSRQRRGSLVSASPRRRQAVAGIAIKSRGINRVQPTTRGATQIPAAAAGSSSSGDRPGGNFPVPNVPSWVKLLVGVFFAAVPLYRQMRALEDKVEQTAEVAIEVVEKVAEAAEKIADDVSEAFPGNDNLKKAASRIKAVADEIEKDAEKAEALIEKVDEIEKEMDSVVDSVIEKVKKERSLRKNSVRGDDVNRKQK</sequence>
<dbReference type="PANTHER" id="PTHR33735">
    <property type="entry name" value="EXPRESSED PROTEIN"/>
    <property type="match status" value="1"/>
</dbReference>
<evidence type="ECO:0000256" key="1">
    <source>
        <dbReference type="SAM" id="Coils"/>
    </source>
</evidence>
<evidence type="ECO:0000256" key="2">
    <source>
        <dbReference type="SAM" id="MobiDB-lite"/>
    </source>
</evidence>
<reference evidence="3" key="3">
    <citation type="journal article" date="2017" name="Nature">
        <title>Genome sequence of the progenitor of the wheat D genome Aegilops tauschii.</title>
        <authorList>
            <person name="Luo M.C."/>
            <person name="Gu Y.Q."/>
            <person name="Puiu D."/>
            <person name="Wang H."/>
            <person name="Twardziok S.O."/>
            <person name="Deal K.R."/>
            <person name="Huo N."/>
            <person name="Zhu T."/>
            <person name="Wang L."/>
            <person name="Wang Y."/>
            <person name="McGuire P.E."/>
            <person name="Liu S."/>
            <person name="Long H."/>
            <person name="Ramasamy R.K."/>
            <person name="Rodriguez J.C."/>
            <person name="Van S.L."/>
            <person name="Yuan L."/>
            <person name="Wang Z."/>
            <person name="Xia Z."/>
            <person name="Xiao L."/>
            <person name="Anderson O.D."/>
            <person name="Ouyang S."/>
            <person name="Liang Y."/>
            <person name="Zimin A.V."/>
            <person name="Pertea G."/>
            <person name="Qi P."/>
            <person name="Bennetzen J.L."/>
            <person name="Dai X."/>
            <person name="Dawson M.W."/>
            <person name="Muller H.G."/>
            <person name="Kugler K."/>
            <person name="Rivarola-Duarte L."/>
            <person name="Spannagl M."/>
            <person name="Mayer K.F.X."/>
            <person name="Lu F.H."/>
            <person name="Bevan M.W."/>
            <person name="Leroy P."/>
            <person name="Li P."/>
            <person name="You F.M."/>
            <person name="Sun Q."/>
            <person name="Liu Z."/>
            <person name="Lyons E."/>
            <person name="Wicker T."/>
            <person name="Salzberg S.L."/>
            <person name="Devos K.M."/>
            <person name="Dvorak J."/>
        </authorList>
    </citation>
    <scope>NUCLEOTIDE SEQUENCE [LARGE SCALE GENOMIC DNA]</scope>
    <source>
        <strain evidence="3">cv. AL8/78</strain>
    </source>
</reference>
<dbReference type="GeneID" id="109774036"/>
<dbReference type="SMR" id="A0A453C3A4"/>
<reference evidence="4" key="2">
    <citation type="journal article" date="2017" name="Nat. Plants">
        <title>The Aegilops tauschii genome reveals multiple impacts of transposons.</title>
        <authorList>
            <person name="Zhao G."/>
            <person name="Zou C."/>
            <person name="Li K."/>
            <person name="Wang K."/>
            <person name="Li T."/>
            <person name="Gao L."/>
            <person name="Zhang X."/>
            <person name="Wang H."/>
            <person name="Yang Z."/>
            <person name="Liu X."/>
            <person name="Jiang W."/>
            <person name="Mao L."/>
            <person name="Kong X."/>
            <person name="Jiao Y."/>
            <person name="Jia J."/>
        </authorList>
    </citation>
    <scope>NUCLEOTIDE SEQUENCE [LARGE SCALE GENOMIC DNA]</scope>
    <source>
        <strain evidence="4">cv. AL8/78</strain>
    </source>
</reference>
<proteinExistence type="predicted"/>
<dbReference type="Proteomes" id="UP000015105">
    <property type="component" value="Chromosome 2D"/>
</dbReference>
<reference evidence="3" key="5">
    <citation type="journal article" date="2021" name="G3 (Bethesda)">
        <title>Aegilops tauschii genome assembly Aet v5.0 features greater sequence contiguity and improved annotation.</title>
        <authorList>
            <person name="Wang L."/>
            <person name="Zhu T."/>
            <person name="Rodriguez J.C."/>
            <person name="Deal K.R."/>
            <person name="Dubcovsky J."/>
            <person name="McGuire P.E."/>
            <person name="Lux T."/>
            <person name="Spannagl M."/>
            <person name="Mayer K.F.X."/>
            <person name="Baldrich P."/>
            <person name="Meyers B.C."/>
            <person name="Huo N."/>
            <person name="Gu Y.Q."/>
            <person name="Zhou H."/>
            <person name="Devos K.M."/>
            <person name="Bennetzen J.L."/>
            <person name="Unver T."/>
            <person name="Budak H."/>
            <person name="Gulick P.J."/>
            <person name="Galiba G."/>
            <person name="Kalapos B."/>
            <person name="Nelson D.R."/>
            <person name="Li P."/>
            <person name="You F.M."/>
            <person name="Luo M.C."/>
            <person name="Dvorak J."/>
        </authorList>
    </citation>
    <scope>NUCLEOTIDE SEQUENCE [LARGE SCALE GENOMIC DNA]</scope>
    <source>
        <strain evidence="3">cv. AL8/78</strain>
    </source>
</reference>
<evidence type="ECO:0000313" key="4">
    <source>
        <dbReference type="Proteomes" id="UP000015105"/>
    </source>
</evidence>
<feature type="coiled-coil region" evidence="1">
    <location>
        <begin position="145"/>
        <end position="189"/>
    </location>
</feature>
<feature type="compositionally biased region" description="Low complexity" evidence="2">
    <location>
        <begin position="64"/>
        <end position="73"/>
    </location>
</feature>
<keyword evidence="1" id="KW-0175">Coiled coil</keyword>
<dbReference type="AlphaFoldDB" id="A0A453C3A4"/>
<keyword evidence="4" id="KW-1185">Reference proteome</keyword>
<dbReference type="PANTHER" id="PTHR33735:SF9">
    <property type="entry name" value="OS04G0450600 PROTEIN"/>
    <property type="match status" value="1"/>
</dbReference>
<feature type="region of interest" description="Disordered" evidence="2">
    <location>
        <begin position="53"/>
        <end position="79"/>
    </location>
</feature>
<feature type="compositionally biased region" description="Polar residues" evidence="2">
    <location>
        <begin position="1"/>
        <end position="12"/>
    </location>
</feature>
<dbReference type="OrthoDB" id="783687at2759"/>
<evidence type="ECO:0000313" key="3">
    <source>
        <dbReference type="EnsemblPlants" id="AET2Gv20720700.1"/>
    </source>
</evidence>
<name>A0A453C3A4_AEGTS</name>
<dbReference type="Gramene" id="AET2Gv20720700.1">
    <property type="protein sequence ID" value="AET2Gv20720700.1"/>
    <property type="gene ID" value="AET2Gv20720700"/>
</dbReference>
<reference evidence="3" key="4">
    <citation type="submission" date="2019-03" db="UniProtKB">
        <authorList>
            <consortium name="EnsemblPlants"/>
        </authorList>
    </citation>
    <scope>IDENTIFICATION</scope>
</reference>
<dbReference type="EnsemblPlants" id="AET2Gv20720700.1">
    <property type="protein sequence ID" value="AET2Gv20720700.1"/>
    <property type="gene ID" value="AET2Gv20720700"/>
</dbReference>
<reference evidence="4" key="1">
    <citation type="journal article" date="2014" name="Science">
        <title>Ancient hybridizations among the ancestral genomes of bread wheat.</title>
        <authorList>
            <consortium name="International Wheat Genome Sequencing Consortium,"/>
            <person name="Marcussen T."/>
            <person name="Sandve S.R."/>
            <person name="Heier L."/>
            <person name="Spannagl M."/>
            <person name="Pfeifer M."/>
            <person name="Jakobsen K.S."/>
            <person name="Wulff B.B."/>
            <person name="Steuernagel B."/>
            <person name="Mayer K.F."/>
            <person name="Olsen O.A."/>
        </authorList>
    </citation>
    <scope>NUCLEOTIDE SEQUENCE [LARGE SCALE GENOMIC DNA]</scope>
    <source>
        <strain evidence="4">cv. AL8/78</strain>
    </source>
</reference>
<accession>A0A453C3A4</accession>
<organism evidence="3 4">
    <name type="scientific">Aegilops tauschii subsp. strangulata</name>
    <name type="common">Goatgrass</name>
    <dbReference type="NCBI Taxonomy" id="200361"/>
    <lineage>
        <taxon>Eukaryota</taxon>
        <taxon>Viridiplantae</taxon>
        <taxon>Streptophyta</taxon>
        <taxon>Embryophyta</taxon>
        <taxon>Tracheophyta</taxon>
        <taxon>Spermatophyta</taxon>
        <taxon>Magnoliopsida</taxon>
        <taxon>Liliopsida</taxon>
        <taxon>Poales</taxon>
        <taxon>Poaceae</taxon>
        <taxon>BOP clade</taxon>
        <taxon>Pooideae</taxon>
        <taxon>Triticodae</taxon>
        <taxon>Triticeae</taxon>
        <taxon>Triticinae</taxon>
        <taxon>Aegilops</taxon>
    </lineage>
</organism>
<feature type="region of interest" description="Disordered" evidence="2">
    <location>
        <begin position="1"/>
        <end position="33"/>
    </location>
</feature>